<dbReference type="EMBL" id="JBEDNP010000010">
    <property type="protein sequence ID" value="MEQ3540671.1"/>
    <property type="molecule type" value="Genomic_DNA"/>
</dbReference>
<organism evidence="1 2">
    <name type="scientific">Pseudonocardia tropica</name>
    <dbReference type="NCBI Taxonomy" id="681289"/>
    <lineage>
        <taxon>Bacteria</taxon>
        <taxon>Bacillati</taxon>
        <taxon>Actinomycetota</taxon>
        <taxon>Actinomycetes</taxon>
        <taxon>Pseudonocardiales</taxon>
        <taxon>Pseudonocardiaceae</taxon>
        <taxon>Pseudonocardia</taxon>
    </lineage>
</organism>
<evidence type="ECO:0000313" key="1">
    <source>
        <dbReference type="EMBL" id="MEQ3540671.1"/>
    </source>
</evidence>
<gene>
    <name evidence="1" type="ORF">WHI96_17810</name>
</gene>
<proteinExistence type="predicted"/>
<protein>
    <submittedName>
        <fullName evidence="1">Uncharacterized protein</fullName>
    </submittedName>
</protein>
<sequence>MSTNWNFQGAHFDRSAVGPDAHVDARHSTAVTVGRLTDELSALRGRLLEVDGDEARAAVRELDGLTAEIVLAEPDRPAVRSRWASVRTRAAAVLGTGANIAQITDLVMTLFGP</sequence>
<name>A0ABV1JXH6_9PSEU</name>
<reference evidence="1 2" key="1">
    <citation type="submission" date="2024-03" db="EMBL/GenBank/DDBJ databases">
        <title>Draft genome sequence of Pseudonocardia tropica JCM 19149.</title>
        <authorList>
            <person name="Butdee W."/>
            <person name="Duangmal K."/>
        </authorList>
    </citation>
    <scope>NUCLEOTIDE SEQUENCE [LARGE SCALE GENOMIC DNA]</scope>
    <source>
        <strain evidence="1 2">JCM 19149</strain>
    </source>
</reference>
<evidence type="ECO:0000313" key="2">
    <source>
        <dbReference type="Proteomes" id="UP001464923"/>
    </source>
</evidence>
<dbReference type="RefSeq" id="WP_345644302.1">
    <property type="nucleotide sequence ID" value="NZ_BAABLY010000025.1"/>
</dbReference>
<accession>A0ABV1JXH6</accession>
<dbReference type="Proteomes" id="UP001464923">
    <property type="component" value="Unassembled WGS sequence"/>
</dbReference>
<keyword evidence="2" id="KW-1185">Reference proteome</keyword>
<comment type="caution">
    <text evidence="1">The sequence shown here is derived from an EMBL/GenBank/DDBJ whole genome shotgun (WGS) entry which is preliminary data.</text>
</comment>